<dbReference type="EMBL" id="CADCWB010000093">
    <property type="protein sequence ID" value="CAA9514803.1"/>
    <property type="molecule type" value="Genomic_DNA"/>
</dbReference>
<keyword evidence="1" id="KW-0812">Transmembrane</keyword>
<evidence type="ECO:0000313" key="2">
    <source>
        <dbReference type="EMBL" id="CAA9514803.1"/>
    </source>
</evidence>
<proteinExistence type="predicted"/>
<sequence length="92" mass="10083">MQAKARSRKSEAEANGAVVRSLAARLMRLLELSLAAAAVLTSAMLIWPRASPYPWSLATFAFCRVIAGLLTAVSRLARFILTPEQSDRPRKL</sequence>
<accession>A0A6J4T6C7</accession>
<reference evidence="2" key="1">
    <citation type="submission" date="2020-02" db="EMBL/GenBank/DDBJ databases">
        <authorList>
            <person name="Meier V. D."/>
        </authorList>
    </citation>
    <scope>NUCLEOTIDE SEQUENCE</scope>
    <source>
        <strain evidence="2">AVDCRST_MAG62</strain>
    </source>
</reference>
<gene>
    <name evidence="2" type="ORF">AVDCRST_MAG62-747</name>
</gene>
<name>A0A6J4T6C7_9SPHN</name>
<protein>
    <submittedName>
        <fullName evidence="2">Uncharacterized protein</fullName>
    </submittedName>
</protein>
<feature type="transmembrane region" description="Helical" evidence="1">
    <location>
        <begin position="29"/>
        <end position="47"/>
    </location>
</feature>
<keyword evidence="1" id="KW-0472">Membrane</keyword>
<feature type="transmembrane region" description="Helical" evidence="1">
    <location>
        <begin position="53"/>
        <end position="73"/>
    </location>
</feature>
<organism evidence="2">
    <name type="scientific">uncultured Sphingomonas sp</name>
    <dbReference type="NCBI Taxonomy" id="158754"/>
    <lineage>
        <taxon>Bacteria</taxon>
        <taxon>Pseudomonadati</taxon>
        <taxon>Pseudomonadota</taxon>
        <taxon>Alphaproteobacteria</taxon>
        <taxon>Sphingomonadales</taxon>
        <taxon>Sphingomonadaceae</taxon>
        <taxon>Sphingomonas</taxon>
        <taxon>environmental samples</taxon>
    </lineage>
</organism>
<keyword evidence="1" id="KW-1133">Transmembrane helix</keyword>
<evidence type="ECO:0000256" key="1">
    <source>
        <dbReference type="SAM" id="Phobius"/>
    </source>
</evidence>
<dbReference type="AlphaFoldDB" id="A0A6J4T6C7"/>